<dbReference type="Pfam" id="PF09729">
    <property type="entry name" value="Gti1_Pac2"/>
    <property type="match status" value="1"/>
</dbReference>
<dbReference type="EMBL" id="QEAQ01000011">
    <property type="protein sequence ID" value="TPX60931.1"/>
    <property type="molecule type" value="Genomic_DNA"/>
</dbReference>
<gene>
    <name evidence="2" type="ORF">PhCBS80983_g01437</name>
</gene>
<feature type="compositionally biased region" description="Basic and acidic residues" evidence="1">
    <location>
        <begin position="495"/>
        <end position="505"/>
    </location>
</feature>
<organism evidence="2 3">
    <name type="scientific">Powellomyces hirtus</name>
    <dbReference type="NCBI Taxonomy" id="109895"/>
    <lineage>
        <taxon>Eukaryota</taxon>
        <taxon>Fungi</taxon>
        <taxon>Fungi incertae sedis</taxon>
        <taxon>Chytridiomycota</taxon>
        <taxon>Chytridiomycota incertae sedis</taxon>
        <taxon>Chytridiomycetes</taxon>
        <taxon>Spizellomycetales</taxon>
        <taxon>Powellomycetaceae</taxon>
        <taxon>Powellomyces</taxon>
    </lineage>
</organism>
<dbReference type="AlphaFoldDB" id="A0A507EB14"/>
<dbReference type="Proteomes" id="UP000318582">
    <property type="component" value="Unassembled WGS sequence"/>
</dbReference>
<reference evidence="2 3" key="1">
    <citation type="journal article" date="2019" name="Sci. Rep.">
        <title>Comparative genomics of chytrid fungi reveal insights into the obligate biotrophic and pathogenic lifestyle of Synchytrium endobioticum.</title>
        <authorList>
            <person name="van de Vossenberg B.T.L.H."/>
            <person name="Warris S."/>
            <person name="Nguyen H.D.T."/>
            <person name="van Gent-Pelzer M.P.E."/>
            <person name="Joly D.L."/>
            <person name="van de Geest H.C."/>
            <person name="Bonants P.J.M."/>
            <person name="Smith D.S."/>
            <person name="Levesque C.A."/>
            <person name="van der Lee T.A.J."/>
        </authorList>
    </citation>
    <scope>NUCLEOTIDE SEQUENCE [LARGE SCALE GENOMIC DNA]</scope>
    <source>
        <strain evidence="2 3">CBS 809.83</strain>
    </source>
</reference>
<dbReference type="PANTHER" id="PTHR28027:SF1">
    <property type="entry name" value="CAMP INDEPENDENT REGULATORY PROTEIN (AFU_ORTHOLOGUE AFUA_3G09640)"/>
    <property type="match status" value="1"/>
</dbReference>
<feature type="region of interest" description="Disordered" evidence="1">
    <location>
        <begin position="115"/>
        <end position="141"/>
    </location>
</feature>
<sequence>MDNSGMASLVAAAAAAAPMRTPAAVSGGPTYHGYIASTQDCLLLFEACRVGVLRRIQRRLSEQEREKAIRSGSVFVWEEGESGIKRWTDSKSWSPSRIKGSFLVYREVDEATARRRASSFDSDDAHPSNSGSSDPRKLSIASTTSSVHVPLLTKKSISVRTKEGGKLHVVCYYTKSDVSSGRLQTPRDDPALQTLAIRAGLYPEILPEISLMPSTPSTPDSVLRIRASLQGNGIGAAAANNAAAAAAAAAGGLSIEAPRTPDDMYAVSAARSQEYSHGLVPSFTGRVEDYAFPETTTAHRRLSTDLQASRALVPYGKTRGEGGGGSGRGSVSSNSGGGDQVYPPPPAPIVTNTSTRNQYRNHPYSRQTPAAPAAFTSPRGGGGQQTYQTHQLPTPTSAQYSPLEFADAQYYRHVYSQQQQQQAQQLDAASQKHQVAAAQQPDQQTQQLQQQQQSSPQQTTQSLHAPTSQAQQQQTQQAQQSAAQRLPPLRMAVSRIEDDSRWGTM</sequence>
<feature type="compositionally biased region" description="Low complexity" evidence="1">
    <location>
        <begin position="439"/>
        <end position="484"/>
    </location>
</feature>
<feature type="region of interest" description="Disordered" evidence="1">
    <location>
        <begin position="301"/>
        <end position="398"/>
    </location>
</feature>
<dbReference type="InterPro" id="IPR018608">
    <property type="entry name" value="Gti1/Pac2"/>
</dbReference>
<proteinExistence type="predicted"/>
<feature type="compositionally biased region" description="Polar residues" evidence="1">
    <location>
        <begin position="350"/>
        <end position="368"/>
    </location>
</feature>
<name>A0A507EB14_9FUNG</name>
<protein>
    <submittedName>
        <fullName evidence="2">Uncharacterized protein</fullName>
    </submittedName>
</protein>
<comment type="caution">
    <text evidence="2">The sequence shown here is derived from an EMBL/GenBank/DDBJ whole genome shotgun (WGS) entry which is preliminary data.</text>
</comment>
<evidence type="ECO:0000313" key="2">
    <source>
        <dbReference type="EMBL" id="TPX60931.1"/>
    </source>
</evidence>
<dbReference type="GO" id="GO:0003677">
    <property type="term" value="F:DNA binding"/>
    <property type="evidence" value="ECO:0007669"/>
    <property type="project" value="TreeGrafter"/>
</dbReference>
<feature type="region of interest" description="Disordered" evidence="1">
    <location>
        <begin position="422"/>
        <end position="505"/>
    </location>
</feature>
<keyword evidence="3" id="KW-1185">Reference proteome</keyword>
<evidence type="ECO:0000256" key="1">
    <source>
        <dbReference type="SAM" id="MobiDB-lite"/>
    </source>
</evidence>
<dbReference type="PANTHER" id="PTHR28027">
    <property type="entry name" value="TRANSCRIPTIONAL REGULATOR MIT1"/>
    <property type="match status" value="1"/>
</dbReference>
<feature type="compositionally biased region" description="Low complexity" evidence="1">
    <location>
        <begin position="422"/>
        <end position="431"/>
    </location>
</feature>
<evidence type="ECO:0000313" key="3">
    <source>
        <dbReference type="Proteomes" id="UP000318582"/>
    </source>
</evidence>
<accession>A0A507EB14</accession>